<evidence type="ECO:0000313" key="3">
    <source>
        <dbReference type="Proteomes" id="UP000653056"/>
    </source>
</evidence>
<dbReference type="EMBL" id="BMXS01000027">
    <property type="protein sequence ID" value="GGY06913.1"/>
    <property type="molecule type" value="Genomic_DNA"/>
</dbReference>
<reference evidence="3" key="1">
    <citation type="journal article" date="2019" name="Int. J. Syst. Evol. Microbiol.">
        <title>The Global Catalogue of Microorganisms (GCM) 10K type strain sequencing project: providing services to taxonomists for standard genome sequencing and annotation.</title>
        <authorList>
            <consortium name="The Broad Institute Genomics Platform"/>
            <consortium name="The Broad Institute Genome Sequencing Center for Infectious Disease"/>
            <person name="Wu L."/>
            <person name="Ma J."/>
        </authorList>
    </citation>
    <scope>NUCLEOTIDE SEQUENCE [LARGE SCALE GENOMIC DNA]</scope>
    <source>
        <strain evidence="3">KCTC 22228</strain>
    </source>
</reference>
<comment type="caution">
    <text evidence="2">The sequence shown here is derived from an EMBL/GenBank/DDBJ whole genome shotgun (WGS) entry which is preliminary data.</text>
</comment>
<sequence>MVSWERTSVRHGAGATSGRRPDGRIAQQSCAPTTAEDGTVLLWERNSLRDGAGATSGRRPDGRIAQQSCAPTTAEDGTVLLWERNSLRDGGCHDVRPADRPLAMNWARESH</sequence>
<evidence type="ECO:0000313" key="2">
    <source>
        <dbReference type="EMBL" id="GGY06913.1"/>
    </source>
</evidence>
<protein>
    <submittedName>
        <fullName evidence="2">Uncharacterized protein</fullName>
    </submittedName>
</protein>
<name>A0ABQ2Z8K6_9GAMM</name>
<accession>A0ABQ2Z8K6</accession>
<feature type="region of interest" description="Disordered" evidence="1">
    <location>
        <begin position="1"/>
        <end position="72"/>
    </location>
</feature>
<organism evidence="2 3">
    <name type="scientific">Litchfieldella qijiaojingensis</name>
    <dbReference type="NCBI Taxonomy" id="980347"/>
    <lineage>
        <taxon>Bacteria</taxon>
        <taxon>Pseudomonadati</taxon>
        <taxon>Pseudomonadota</taxon>
        <taxon>Gammaproteobacteria</taxon>
        <taxon>Oceanospirillales</taxon>
        <taxon>Halomonadaceae</taxon>
        <taxon>Litchfieldella</taxon>
    </lineage>
</organism>
<gene>
    <name evidence="2" type="ORF">GCM10007160_37930</name>
</gene>
<dbReference type="Proteomes" id="UP000653056">
    <property type="component" value="Unassembled WGS sequence"/>
</dbReference>
<proteinExistence type="predicted"/>
<keyword evidence="3" id="KW-1185">Reference proteome</keyword>
<evidence type="ECO:0000256" key="1">
    <source>
        <dbReference type="SAM" id="MobiDB-lite"/>
    </source>
</evidence>